<organism evidence="3 4">
    <name type="scientific">Gaetbulibacter aestuarii</name>
    <dbReference type="NCBI Taxonomy" id="1502358"/>
    <lineage>
        <taxon>Bacteria</taxon>
        <taxon>Pseudomonadati</taxon>
        <taxon>Bacteroidota</taxon>
        <taxon>Flavobacteriia</taxon>
        <taxon>Flavobacteriales</taxon>
        <taxon>Flavobacteriaceae</taxon>
        <taxon>Gaetbulibacter</taxon>
    </lineage>
</organism>
<reference evidence="3 4" key="1">
    <citation type="submission" date="2024-02" db="EMBL/GenBank/DDBJ databases">
        <title>A Gaetbulibacter species isolated from tidal flats and genomic insights of their niches.</title>
        <authorList>
            <person name="Ye Y."/>
        </authorList>
    </citation>
    <scope>NUCLEOTIDE SEQUENCE [LARGE SCALE GENOMIC DNA]</scope>
    <source>
        <strain evidence="3 4">KYW382</strain>
    </source>
</reference>
<accession>A0ABW7MZT8</accession>
<dbReference type="PROSITE" id="PS51257">
    <property type="entry name" value="PROKAR_LIPOPROTEIN"/>
    <property type="match status" value="1"/>
</dbReference>
<dbReference type="Gene3D" id="2.130.10.130">
    <property type="entry name" value="Integrin alpha, N-terminal"/>
    <property type="match status" value="4"/>
</dbReference>
<dbReference type="SUPFAM" id="SSF69318">
    <property type="entry name" value="Integrin alpha N-terminal domain"/>
    <property type="match status" value="3"/>
</dbReference>
<protein>
    <submittedName>
        <fullName evidence="3">VCBS repeat-containing protein</fullName>
    </submittedName>
</protein>
<dbReference type="Pfam" id="PF13517">
    <property type="entry name" value="FG-GAP_3"/>
    <property type="match status" value="4"/>
</dbReference>
<comment type="caution">
    <text evidence="3">The sequence shown here is derived from an EMBL/GenBank/DDBJ whole genome shotgun (WGS) entry which is preliminary data.</text>
</comment>
<dbReference type="Proteomes" id="UP001610100">
    <property type="component" value="Unassembled WGS sequence"/>
</dbReference>
<dbReference type="Pfam" id="PF07593">
    <property type="entry name" value="UnbV_ASPIC"/>
    <property type="match status" value="1"/>
</dbReference>
<name>A0ABW7MZT8_9FLAO</name>
<sequence length="1094" mass="122620">MKRFSVILILALILTSCNKETTKQQTLFTLKSDKTGITFNNSLNYTEELNPYTYRNFYNGGGVALGDINNDGLIDIYFTGNLVDNQLYLNKGNWTFENITKKAGVACSGVWSTGVTFVDINNDGLLDIYVCKAGPPSTKANRHNELFINNGDLTFTEKSKEYGLDITGLAVQANFFDYDKDGDLDCYILSNSIKSVGNYDFIKDQRNKPSKNGNKLLRNDDGKYVDVTTEANIYSSAIGFGLGITVSDYNNDTWPDIFVSNDFFERDYMYINQHDGTFKEKLDSQFGSISMGSMGADAADLNNDAQTDIMVTEMLPKSIERQRTKTIFESWNKHDMAEKNGYHQQFSRNALHRNMGNDSFLEVSRFSNVAASEWSWGSLLFDADNDGFKDIFISNGIYKDLLDRDYLTYMANEDKVRNMIHSGKEVMNKLIDLMPSKAVPNVIFKNEGNFEFTDKTQDWGLEKPSFSNGSAYGDLDNDGDLDLVINNVNMPAFIYENTQDSTKTSLTIKLVGGKKNTHAIGAKAEIYYDHDKYGTLENYPSRGFQSSVSYHLIFGTNTAKQVDSLIITWPNDFKSVHKNLKTNQTYTFQQPKKDSIFAAPRVNPVIKENPLVEAKDLVDFVHKENIAVDFNQEQLLPEMYNNEGPKIATADLNHDGNTDFYIGGAKGQTGALFISKKDGTYQKQTEPFSLNAQSEDTDAVFFDSDGDGDLDLYVASGGKSFSKFDFSLNDRLYINNGDNTFSLNTKALHFDSPMSTGTVSVYDVDQDGDQDIFVGERFKVETYGVPVSGYILINQGNNQFKTTQPKVLKEIGLITDSAWADLNNDGVSDLVVAGEWMPISIFINNSGTLVNKTKDFGLENSSGFWKTIKLADLNNDGALDILAGNKGENSFFKPDTRMYVADFDDNGKKEQIICHKKGDNYYPIVDRDELIAQIASLKQKLLFYKDYADADMESIFTPEQLAKATISDVKIINSTCFTNKNGHFTPHKLPNEVQYSNVDAITVFDANNDGFLDAFFGGNQYLVKPQFGIQDASEGWLCYGSAEGFKNSAVIPLDIKGQIRDFKTLSIKSNPYLLTSMNNDSTRCYRITKKELIK</sequence>
<dbReference type="InterPro" id="IPR027039">
    <property type="entry name" value="Crtac1"/>
</dbReference>
<dbReference type="InterPro" id="IPR028994">
    <property type="entry name" value="Integrin_alpha_N"/>
</dbReference>
<dbReference type="InterPro" id="IPR011519">
    <property type="entry name" value="UnbV_ASPIC"/>
</dbReference>
<proteinExistence type="predicted"/>
<evidence type="ECO:0000259" key="2">
    <source>
        <dbReference type="Pfam" id="PF07593"/>
    </source>
</evidence>
<keyword evidence="4" id="KW-1185">Reference proteome</keyword>
<dbReference type="InterPro" id="IPR013517">
    <property type="entry name" value="FG-GAP"/>
</dbReference>
<keyword evidence="1" id="KW-0732">Signal</keyword>
<feature type="domain" description="ASPIC/UnbV" evidence="2">
    <location>
        <begin position="519"/>
        <end position="587"/>
    </location>
</feature>
<evidence type="ECO:0000313" key="3">
    <source>
        <dbReference type="EMBL" id="MFH6772346.1"/>
    </source>
</evidence>
<evidence type="ECO:0000313" key="4">
    <source>
        <dbReference type="Proteomes" id="UP001610100"/>
    </source>
</evidence>
<dbReference type="PANTHER" id="PTHR16026:SF0">
    <property type="entry name" value="CARTILAGE ACIDIC PROTEIN 1"/>
    <property type="match status" value="1"/>
</dbReference>
<dbReference type="PANTHER" id="PTHR16026">
    <property type="entry name" value="CARTILAGE ACIDIC PROTEIN 1"/>
    <property type="match status" value="1"/>
</dbReference>
<evidence type="ECO:0000256" key="1">
    <source>
        <dbReference type="ARBA" id="ARBA00022729"/>
    </source>
</evidence>
<dbReference type="RefSeq" id="WP_344737772.1">
    <property type="nucleotide sequence ID" value="NZ_BAABAY010000001.1"/>
</dbReference>
<gene>
    <name evidence="3" type="ORF">V8G58_10415</name>
</gene>
<dbReference type="EMBL" id="JBAWKB010000003">
    <property type="protein sequence ID" value="MFH6772346.1"/>
    <property type="molecule type" value="Genomic_DNA"/>
</dbReference>